<dbReference type="EMBL" id="BKCJ010244145">
    <property type="protein sequence ID" value="GEZ13199.1"/>
    <property type="molecule type" value="Genomic_DNA"/>
</dbReference>
<feature type="region of interest" description="Disordered" evidence="1">
    <location>
        <begin position="1"/>
        <end position="136"/>
    </location>
</feature>
<reference evidence="2" key="1">
    <citation type="journal article" date="2019" name="Sci. Rep.">
        <title>Draft genome of Tanacetum cinerariifolium, the natural source of mosquito coil.</title>
        <authorList>
            <person name="Yamashiro T."/>
            <person name="Shiraishi A."/>
            <person name="Satake H."/>
            <person name="Nakayama K."/>
        </authorList>
    </citation>
    <scope>NUCLEOTIDE SEQUENCE</scope>
</reference>
<protein>
    <recommendedName>
        <fullName evidence="3">Reverse transcriptase domain-containing protein</fullName>
    </recommendedName>
</protein>
<feature type="compositionally biased region" description="Low complexity" evidence="1">
    <location>
        <begin position="38"/>
        <end position="53"/>
    </location>
</feature>
<proteinExistence type="predicted"/>
<feature type="compositionally biased region" description="Acidic residues" evidence="1">
    <location>
        <begin position="54"/>
        <end position="100"/>
    </location>
</feature>
<organism evidence="2">
    <name type="scientific">Tanacetum cinerariifolium</name>
    <name type="common">Dalmatian daisy</name>
    <name type="synonym">Chrysanthemum cinerariifolium</name>
    <dbReference type="NCBI Taxonomy" id="118510"/>
    <lineage>
        <taxon>Eukaryota</taxon>
        <taxon>Viridiplantae</taxon>
        <taxon>Streptophyta</taxon>
        <taxon>Embryophyta</taxon>
        <taxon>Tracheophyta</taxon>
        <taxon>Spermatophyta</taxon>
        <taxon>Magnoliopsida</taxon>
        <taxon>eudicotyledons</taxon>
        <taxon>Gunneridae</taxon>
        <taxon>Pentapetalae</taxon>
        <taxon>asterids</taxon>
        <taxon>campanulids</taxon>
        <taxon>Asterales</taxon>
        <taxon>Asteraceae</taxon>
        <taxon>Asteroideae</taxon>
        <taxon>Anthemideae</taxon>
        <taxon>Anthemidinae</taxon>
        <taxon>Tanacetum</taxon>
    </lineage>
</organism>
<evidence type="ECO:0008006" key="3">
    <source>
        <dbReference type="Google" id="ProtNLM"/>
    </source>
</evidence>
<gene>
    <name evidence="2" type="ORF">Tci_485172</name>
</gene>
<evidence type="ECO:0000256" key="1">
    <source>
        <dbReference type="SAM" id="MobiDB-lite"/>
    </source>
</evidence>
<dbReference type="AlphaFoldDB" id="A0A699IA91"/>
<accession>A0A699IA91</accession>
<sequence length="353" mass="39142">APPSPNYVSGPEYPPSPEFIPEPVYLEFMPAEDDILPAEEQPLPAAALPTTESDPNEDPEEDPADYPADGGDECDGEDDSSDDDEDDDVDIEGDEEEDEYLAPADSTAVALPSIDHAPSAEEIEPFETDESTATPALHPAYRVTARMSIRPQTPISLPSDTEIAKLMAIPTPPPSPLSLLPSPLPQIPSPPLPLLSPPPTDPAYEEAPLGYRAARLRWRAEREEIPKATCRFGRERGEGSTPTTMEVGYGIIDTWDDLTSMICAMIEEKQDDQALQRARVNRLFRDRRYHAHTARLMEEEARASHMAWTQSTDASDDARYRVIALRTQVSAQRTQITDLREADHRFQITVETQ</sequence>
<feature type="non-terminal residue" evidence="2">
    <location>
        <position position="1"/>
    </location>
</feature>
<comment type="caution">
    <text evidence="2">The sequence shown here is derived from an EMBL/GenBank/DDBJ whole genome shotgun (WGS) entry which is preliminary data.</text>
</comment>
<feature type="compositionally biased region" description="Acidic residues" evidence="1">
    <location>
        <begin position="121"/>
        <end position="130"/>
    </location>
</feature>
<name>A0A699IA91_TANCI</name>
<evidence type="ECO:0000313" key="2">
    <source>
        <dbReference type="EMBL" id="GEZ13199.1"/>
    </source>
</evidence>